<reference evidence="2" key="1">
    <citation type="submission" date="2019-01" db="EMBL/GenBank/DDBJ databases">
        <title>Gri0909 isolated from a small marine red alga.</title>
        <authorList>
            <person name="Kim J."/>
            <person name="Jeong S.E."/>
            <person name="Jeon C.O."/>
        </authorList>
    </citation>
    <scope>NUCLEOTIDE SEQUENCE [LARGE SCALE GENOMIC DNA]</scope>
    <source>
        <strain evidence="2">Gri0909</strain>
    </source>
</reference>
<evidence type="ECO:0000313" key="2">
    <source>
        <dbReference type="Proteomes" id="UP000287447"/>
    </source>
</evidence>
<gene>
    <name evidence="1" type="ORF">EOI86_01035</name>
</gene>
<name>A0A3S2VRF0_9PROT</name>
<sequence>MTSKSTKEPWSVDAPDYGKSLKGIGFNLLVADMARAIEFAKTVLQADTRYWNEDFAVLASNGAEWMLHADHTYSDNPLLGFVRDEDGTPIEGRGIGAEFHLYNQDPDAAEDRARKFDAIVLAGCLNKPHGLRECCILDPDGYCWVVSRPLAEGEV</sequence>
<dbReference type="EMBL" id="SADE01000001">
    <property type="protein sequence ID" value="RVU37919.1"/>
    <property type="molecule type" value="Genomic_DNA"/>
</dbReference>
<keyword evidence="2" id="KW-1185">Reference proteome</keyword>
<dbReference type="RefSeq" id="WP_127763292.1">
    <property type="nucleotide sequence ID" value="NZ_SADE01000001.1"/>
</dbReference>
<protein>
    <recommendedName>
        <fullName evidence="3">Glyoxalase</fullName>
    </recommendedName>
</protein>
<organism evidence="1 2">
    <name type="scientific">Hwanghaeella grinnelliae</name>
    <dbReference type="NCBI Taxonomy" id="2500179"/>
    <lineage>
        <taxon>Bacteria</taxon>
        <taxon>Pseudomonadati</taxon>
        <taxon>Pseudomonadota</taxon>
        <taxon>Alphaproteobacteria</taxon>
        <taxon>Rhodospirillales</taxon>
        <taxon>Rhodospirillaceae</taxon>
        <taxon>Hwanghaeella</taxon>
    </lineage>
</organism>
<dbReference type="Gene3D" id="3.10.180.10">
    <property type="entry name" value="2,3-Dihydroxybiphenyl 1,2-Dioxygenase, domain 1"/>
    <property type="match status" value="1"/>
</dbReference>
<dbReference type="OrthoDB" id="7346917at2"/>
<dbReference type="Proteomes" id="UP000287447">
    <property type="component" value="Unassembled WGS sequence"/>
</dbReference>
<evidence type="ECO:0000313" key="1">
    <source>
        <dbReference type="EMBL" id="RVU37919.1"/>
    </source>
</evidence>
<comment type="caution">
    <text evidence="1">The sequence shown here is derived from an EMBL/GenBank/DDBJ whole genome shotgun (WGS) entry which is preliminary data.</text>
</comment>
<dbReference type="InterPro" id="IPR029068">
    <property type="entry name" value="Glyas_Bleomycin-R_OHBP_Dase"/>
</dbReference>
<dbReference type="AlphaFoldDB" id="A0A3S2VRF0"/>
<proteinExistence type="predicted"/>
<evidence type="ECO:0008006" key="3">
    <source>
        <dbReference type="Google" id="ProtNLM"/>
    </source>
</evidence>
<accession>A0A3S2VRF0</accession>
<dbReference type="SUPFAM" id="SSF54593">
    <property type="entry name" value="Glyoxalase/Bleomycin resistance protein/Dihydroxybiphenyl dioxygenase"/>
    <property type="match status" value="1"/>
</dbReference>